<dbReference type="InterPro" id="IPR002792">
    <property type="entry name" value="TRAM_dom"/>
</dbReference>
<evidence type="ECO:0000256" key="9">
    <source>
        <dbReference type="HAMAP-Rule" id="MF_00232"/>
    </source>
</evidence>
<dbReference type="SMART" id="SM00653">
    <property type="entry name" value="eIF2B_5"/>
    <property type="match status" value="1"/>
</dbReference>
<dbReference type="Gene3D" id="2.40.50.140">
    <property type="entry name" value="Nucleic acid-binding proteins"/>
    <property type="match status" value="1"/>
</dbReference>
<keyword evidence="6 9" id="KW-0648">Protein biosynthesis</keyword>
<dbReference type="InterPro" id="IPR016189">
    <property type="entry name" value="Transl_init_fac_IF2/IF5_N"/>
</dbReference>
<dbReference type="Gene3D" id="3.30.30.170">
    <property type="match status" value="1"/>
</dbReference>
<name>A0AA37BRD6_9ARCH</name>
<dbReference type="InterPro" id="IPR045196">
    <property type="entry name" value="IF2/IF5"/>
</dbReference>
<dbReference type="InterPro" id="IPR002735">
    <property type="entry name" value="Transl_init_fac_IF2/IF5_dom"/>
</dbReference>
<dbReference type="InterPro" id="IPR012340">
    <property type="entry name" value="NA-bd_OB-fold"/>
</dbReference>
<dbReference type="NCBIfam" id="NF003067">
    <property type="entry name" value="PRK03988.1"/>
    <property type="match status" value="1"/>
</dbReference>
<dbReference type="InterPro" id="IPR016190">
    <property type="entry name" value="Transl_init_fac_IF2/IF5_Zn-bd"/>
</dbReference>
<feature type="domain" description="TRAM" evidence="10">
    <location>
        <begin position="146"/>
        <end position="204"/>
    </location>
</feature>
<dbReference type="PANTHER" id="PTHR23001">
    <property type="entry name" value="EUKARYOTIC TRANSLATION INITIATION FACTOR"/>
    <property type="match status" value="1"/>
</dbReference>
<protein>
    <recommendedName>
        <fullName evidence="4 9">Translation initiation factor 2 subunit beta</fullName>
    </recommendedName>
    <alternativeName>
        <fullName evidence="7 9">aIF2-beta</fullName>
    </alternativeName>
    <alternativeName>
        <fullName evidence="8 9">eIF-2-beta</fullName>
    </alternativeName>
</protein>
<dbReference type="PROSITE" id="PS50926">
    <property type="entry name" value="TRAM"/>
    <property type="match status" value="1"/>
</dbReference>
<evidence type="ECO:0000313" key="12">
    <source>
        <dbReference type="Proteomes" id="UP000632195"/>
    </source>
</evidence>
<dbReference type="FunFam" id="3.30.30.170:FF:000001">
    <property type="entry name" value="Eukaryotic translation initiation factor 2 subunit"/>
    <property type="match status" value="1"/>
</dbReference>
<evidence type="ECO:0000256" key="6">
    <source>
        <dbReference type="ARBA" id="ARBA00022917"/>
    </source>
</evidence>
<evidence type="ECO:0000256" key="7">
    <source>
        <dbReference type="ARBA" id="ARBA00031466"/>
    </source>
</evidence>
<dbReference type="EMBL" id="BMNY01000001">
    <property type="protein sequence ID" value="GGM74391.1"/>
    <property type="molecule type" value="Genomic_DNA"/>
</dbReference>
<dbReference type="SUPFAM" id="SSF75689">
    <property type="entry name" value="Zinc-binding domain of translation initiation factor 2 beta"/>
    <property type="match status" value="1"/>
</dbReference>
<comment type="caution">
    <text evidence="11">The sequence shown here is derived from an EMBL/GenBank/DDBJ whole genome shotgun (WGS) entry which is preliminary data.</text>
</comment>
<reference evidence="11" key="2">
    <citation type="submission" date="2022-09" db="EMBL/GenBank/DDBJ databases">
        <authorList>
            <person name="Sun Q."/>
            <person name="Ohkuma M."/>
        </authorList>
    </citation>
    <scope>NUCLEOTIDE SEQUENCE</scope>
    <source>
        <strain evidence="11">JCM 13583</strain>
    </source>
</reference>
<evidence type="ECO:0000256" key="2">
    <source>
        <dbReference type="ARBA" id="ARBA00010397"/>
    </source>
</evidence>
<evidence type="ECO:0000313" key="11">
    <source>
        <dbReference type="EMBL" id="GGM74391.1"/>
    </source>
</evidence>
<evidence type="ECO:0000256" key="3">
    <source>
        <dbReference type="ARBA" id="ARBA00011243"/>
    </source>
</evidence>
<sequence length="208" mass="23452">MDIFNYEELLNRSSSVLAKATRNQSRLQIPEPEVFREGKSTIIRNFMDIVDIINRDPKDVAKFLMHEFGIGANIDGKRLIIERKLTQEQISQKIQEYLETYVFCYECNAPDTEIQKIGRTSVLVCKACGAQHPIRAVRESRASEQGLEEGKQYVVEVSTVGPSGEGRANYRGYTILIPGAKKGETVRVLIKKVKNNTAVAEIVDRESS</sequence>
<dbReference type="SUPFAM" id="SSF50249">
    <property type="entry name" value="Nucleic acid-binding proteins"/>
    <property type="match status" value="1"/>
</dbReference>
<dbReference type="RefSeq" id="WP_188680886.1">
    <property type="nucleotide sequence ID" value="NZ_BMNY01000001.1"/>
</dbReference>
<dbReference type="InterPro" id="IPR004458">
    <property type="entry name" value="TIF2_bsu_arc"/>
</dbReference>
<dbReference type="GO" id="GO:0003743">
    <property type="term" value="F:translation initiation factor activity"/>
    <property type="evidence" value="ECO:0007669"/>
    <property type="project" value="UniProtKB-UniRule"/>
</dbReference>
<evidence type="ECO:0000256" key="4">
    <source>
        <dbReference type="ARBA" id="ARBA00022314"/>
    </source>
</evidence>
<dbReference type="SUPFAM" id="SSF100966">
    <property type="entry name" value="Translation initiation factor 2 beta, aIF2beta, N-terminal domain"/>
    <property type="match status" value="1"/>
</dbReference>
<reference evidence="11" key="1">
    <citation type="journal article" date="2014" name="Int. J. Syst. Evol. Microbiol.">
        <title>Complete genome sequence of Corynebacterium casei LMG S-19264T (=DSM 44701T), isolated from a smear-ripened cheese.</title>
        <authorList>
            <consortium name="US DOE Joint Genome Institute (JGI-PGF)"/>
            <person name="Walter F."/>
            <person name="Albersmeier A."/>
            <person name="Kalinowski J."/>
            <person name="Ruckert C."/>
        </authorList>
    </citation>
    <scope>NUCLEOTIDE SEQUENCE</scope>
    <source>
        <strain evidence="11">JCM 13583</strain>
    </source>
</reference>
<dbReference type="Proteomes" id="UP000632195">
    <property type="component" value="Unassembled WGS sequence"/>
</dbReference>
<evidence type="ECO:0000256" key="5">
    <source>
        <dbReference type="ARBA" id="ARBA00022540"/>
    </source>
</evidence>
<proteinExistence type="inferred from homology"/>
<dbReference type="HAMAP" id="MF_00232">
    <property type="entry name" value="eIF_2_beta"/>
    <property type="match status" value="1"/>
</dbReference>
<dbReference type="AlphaFoldDB" id="A0AA37BRD6"/>
<dbReference type="NCBIfam" id="NF008993">
    <property type="entry name" value="PRK12336.1"/>
    <property type="match status" value="1"/>
</dbReference>
<dbReference type="PANTHER" id="PTHR23001:SF3">
    <property type="entry name" value="EUKARYOTIC TRANSLATION INITIATION FACTOR 2 SUBUNIT 2"/>
    <property type="match status" value="1"/>
</dbReference>
<evidence type="ECO:0000259" key="10">
    <source>
        <dbReference type="PROSITE" id="PS50926"/>
    </source>
</evidence>
<comment type="subunit">
    <text evidence="3 9">Heterotrimer composed of an alpha, a beta and a gamma chain.</text>
</comment>
<evidence type="ECO:0000256" key="8">
    <source>
        <dbReference type="ARBA" id="ARBA00032408"/>
    </source>
</evidence>
<accession>A0AA37BRD6</accession>
<keyword evidence="5 9" id="KW-0396">Initiation factor</keyword>
<dbReference type="NCBIfam" id="TIGR00311">
    <property type="entry name" value="aIF-2beta"/>
    <property type="match status" value="1"/>
</dbReference>
<keyword evidence="12" id="KW-1185">Reference proteome</keyword>
<organism evidence="11 12">
    <name type="scientific">Thermogymnomonas acidicola</name>
    <dbReference type="NCBI Taxonomy" id="399579"/>
    <lineage>
        <taxon>Archaea</taxon>
        <taxon>Methanobacteriati</taxon>
        <taxon>Thermoplasmatota</taxon>
        <taxon>Thermoplasmata</taxon>
        <taxon>Thermoplasmatales</taxon>
        <taxon>Thermogymnomonas</taxon>
    </lineage>
</organism>
<comment type="similarity">
    <text evidence="2 9">Belongs to the eIF-2-beta/eIF-5 family.</text>
</comment>
<gene>
    <name evidence="9" type="primary">eif2b</name>
    <name evidence="11" type="ORF">GCM10007108_10390</name>
</gene>
<dbReference type="Pfam" id="PF01873">
    <property type="entry name" value="eIF-5_eIF-2B"/>
    <property type="match status" value="1"/>
</dbReference>
<dbReference type="Pfam" id="PF01938">
    <property type="entry name" value="TRAM"/>
    <property type="match status" value="1"/>
</dbReference>
<comment type="function">
    <text evidence="1 9">eIF-2 functions in the early steps of protein synthesis by forming a ternary complex with GTP and initiator tRNA.</text>
</comment>
<evidence type="ECO:0000256" key="1">
    <source>
        <dbReference type="ARBA" id="ARBA00003323"/>
    </source>
</evidence>